<accession>A0ABR2XD85</accession>
<dbReference type="PANTHER" id="PTHR36847:SF1">
    <property type="entry name" value="AMIDOLIGASE ENZYME"/>
    <property type="match status" value="1"/>
</dbReference>
<protein>
    <submittedName>
        <fullName evidence="1">Amidoligase enzyme-domain-containing protein</fullName>
    </submittedName>
</protein>
<name>A0ABR2XD85_9PEZI</name>
<dbReference type="Pfam" id="PF12224">
    <property type="entry name" value="Amidoligase_2"/>
    <property type="match status" value="1"/>
</dbReference>
<keyword evidence="2" id="KW-1185">Reference proteome</keyword>
<evidence type="ECO:0000313" key="1">
    <source>
        <dbReference type="EMBL" id="KAK9771763.1"/>
    </source>
</evidence>
<reference evidence="1 2" key="1">
    <citation type="submission" date="2024-02" db="EMBL/GenBank/DDBJ databases">
        <title>First draft genome assembly of two strains of Seiridium cardinale.</title>
        <authorList>
            <person name="Emiliani G."/>
            <person name="Scali E."/>
        </authorList>
    </citation>
    <scope>NUCLEOTIDE SEQUENCE [LARGE SCALE GENOMIC DNA]</scope>
    <source>
        <strain evidence="1 2">BM-138-000479</strain>
    </source>
</reference>
<dbReference type="EMBL" id="JARVKM010000070">
    <property type="protein sequence ID" value="KAK9771763.1"/>
    <property type="molecule type" value="Genomic_DNA"/>
</dbReference>
<proteinExistence type="predicted"/>
<organism evidence="1 2">
    <name type="scientific">Seiridium cardinale</name>
    <dbReference type="NCBI Taxonomy" id="138064"/>
    <lineage>
        <taxon>Eukaryota</taxon>
        <taxon>Fungi</taxon>
        <taxon>Dikarya</taxon>
        <taxon>Ascomycota</taxon>
        <taxon>Pezizomycotina</taxon>
        <taxon>Sordariomycetes</taxon>
        <taxon>Xylariomycetidae</taxon>
        <taxon>Amphisphaeriales</taxon>
        <taxon>Sporocadaceae</taxon>
        <taxon>Seiridium</taxon>
    </lineage>
</organism>
<sequence length="325" mass="35223">MANQFSFFFGIELELLIGSRSKSHKSWKSLASEVSSKLKKAGIANHVNEGNDKSLENYEEWSVVQEVTVPSQPGKNLWGVELVSPIYDLTTPWEVHLSLIFKTLKSSFTLSSSSNTSTHVHLSTSPPLPPSYLGALAKSILYFEPAIDLLLPPARASSYWCQSNHDNTSLKSLTLPECFEYLDYCSDANDVARAMCSFPAKSAYGRANGYSEDFVHGVYKWDFSGLVDPSACLSSNPSPSGTLEFRQCPGSGSADEARTWLLLALAFVAGAIDGAGTLDPDAPVAMEDLWWPISCGLQSLGMAGGDTRGVEKLFSGSKKAKGVRK</sequence>
<evidence type="ECO:0000313" key="2">
    <source>
        <dbReference type="Proteomes" id="UP001465668"/>
    </source>
</evidence>
<dbReference type="Proteomes" id="UP001465668">
    <property type="component" value="Unassembled WGS sequence"/>
</dbReference>
<gene>
    <name evidence="1" type="ORF">SCAR479_11551</name>
</gene>
<comment type="caution">
    <text evidence="1">The sequence shown here is derived from an EMBL/GenBank/DDBJ whole genome shotgun (WGS) entry which is preliminary data.</text>
</comment>
<dbReference type="InterPro" id="IPR022025">
    <property type="entry name" value="Amidoligase_2"/>
</dbReference>
<dbReference type="PANTHER" id="PTHR36847">
    <property type="entry name" value="AMIDOLIGASE ENZYME"/>
    <property type="match status" value="1"/>
</dbReference>